<dbReference type="SUPFAM" id="SSF54719">
    <property type="entry name" value="Fe,Mn superoxide dismutase (SOD), C-terminal domain"/>
    <property type="match status" value="1"/>
</dbReference>
<dbReference type="GO" id="GO:0005737">
    <property type="term" value="C:cytoplasm"/>
    <property type="evidence" value="ECO:0007669"/>
    <property type="project" value="TreeGrafter"/>
</dbReference>
<evidence type="ECO:0000313" key="5">
    <source>
        <dbReference type="Proteomes" id="UP000398389"/>
    </source>
</evidence>
<dbReference type="AlphaFoldDB" id="A0A5E8B6H4"/>
<accession>A0A5E8B6H4</accession>
<keyword evidence="5" id="KW-1185">Reference proteome</keyword>
<dbReference type="GO" id="GO:0004784">
    <property type="term" value="F:superoxide dismutase activity"/>
    <property type="evidence" value="ECO:0007669"/>
    <property type="project" value="InterPro"/>
</dbReference>
<dbReference type="Proteomes" id="UP000398389">
    <property type="component" value="Unassembled WGS sequence"/>
</dbReference>
<organism evidence="4 5">
    <name type="scientific">Magnusiomyces paraingens</name>
    <dbReference type="NCBI Taxonomy" id="2606893"/>
    <lineage>
        <taxon>Eukaryota</taxon>
        <taxon>Fungi</taxon>
        <taxon>Dikarya</taxon>
        <taxon>Ascomycota</taxon>
        <taxon>Saccharomycotina</taxon>
        <taxon>Dipodascomycetes</taxon>
        <taxon>Dipodascales</taxon>
        <taxon>Dipodascaceae</taxon>
        <taxon>Magnusiomyces</taxon>
    </lineage>
</organism>
<feature type="domain" description="Manganese/iron superoxide dismutase C-terminal" evidence="3">
    <location>
        <begin position="207"/>
        <end position="264"/>
    </location>
</feature>
<feature type="domain" description="Manganese/iron superoxide dismutase C-terminal" evidence="3">
    <location>
        <begin position="299"/>
        <end position="342"/>
    </location>
</feature>
<gene>
    <name evidence="4" type="ORF">SAPINGB_P001541</name>
</gene>
<feature type="region of interest" description="Disordered" evidence="2">
    <location>
        <begin position="263"/>
        <end position="290"/>
    </location>
</feature>
<dbReference type="InterPro" id="IPR019832">
    <property type="entry name" value="Mn/Fe_SOD_C"/>
</dbReference>
<evidence type="ECO:0000259" key="3">
    <source>
        <dbReference type="Pfam" id="PF02777"/>
    </source>
</evidence>
<evidence type="ECO:0000313" key="4">
    <source>
        <dbReference type="EMBL" id="VVT47097.1"/>
    </source>
</evidence>
<sequence length="365" mass="40003">MIRTHSVLRTTSAAASRLQAASSARRTYYAVPTLSNIDISHGIPGLYSAEQLDVAWTQTQKHAADQLKTRLAGVVDRSSGNPELQQQAEILAEQSLDDLVTLSKNTPDMDKAVSYYAGLIYNNEFFFRSLRSQSVVATTESDATTAADTSIVRAKRSDLYNHIDISSSVETNPIPLFEEDSKKTAPDGSLITSSYANLYGTANSMNNLQRVVIHSFGSVLAFKENFLAHAEAMFGDGYTWLVRSPSRNTLNILNTYGAGTPHIASFSSPPPPPSSSSLSSPSSPSSPYGGTKLPGNVVTQVVPLLCINSSQRAYLHDYGVFGKRTYLENLWNTIDWQIVNARFKESMTSYKSNMSHKNGKVLFEY</sequence>
<protein>
    <recommendedName>
        <fullName evidence="3">Manganese/iron superoxide dismutase C-terminal domain-containing protein</fullName>
    </recommendedName>
</protein>
<dbReference type="PANTHER" id="PTHR43595">
    <property type="entry name" value="37S RIBOSOMAL PROTEIN S26, MITOCHONDRIAL"/>
    <property type="match status" value="1"/>
</dbReference>
<dbReference type="OrthoDB" id="275227at2759"/>
<dbReference type="InterPro" id="IPR036314">
    <property type="entry name" value="SOD_C_sf"/>
</dbReference>
<dbReference type="RefSeq" id="XP_031852153.1">
    <property type="nucleotide sequence ID" value="XM_031996262.1"/>
</dbReference>
<evidence type="ECO:0000256" key="2">
    <source>
        <dbReference type="SAM" id="MobiDB-lite"/>
    </source>
</evidence>
<dbReference type="Pfam" id="PF02777">
    <property type="entry name" value="Sod_Fe_C"/>
    <property type="match status" value="2"/>
</dbReference>
<comment type="function">
    <text evidence="1">Component of the mitochondrial ribosome (mitoribosome), a dedicated translation machinery responsible for the synthesis of mitochondrial genome-encoded proteins, including at least some of the essential transmembrane subunits of the mitochondrial respiratory chain. The mitoribosomes are attached to the mitochondrial inner membrane and translation products are cotranslationally integrated into the membrane.</text>
</comment>
<reference evidence="4 5" key="1">
    <citation type="submission" date="2019-09" db="EMBL/GenBank/DDBJ databases">
        <authorList>
            <person name="Brejova B."/>
        </authorList>
    </citation>
    <scope>NUCLEOTIDE SEQUENCE [LARGE SCALE GENOMIC DNA]</scope>
</reference>
<dbReference type="GO" id="GO:0046872">
    <property type="term" value="F:metal ion binding"/>
    <property type="evidence" value="ECO:0007669"/>
    <property type="project" value="InterPro"/>
</dbReference>
<dbReference type="GeneID" id="43580362"/>
<proteinExistence type="predicted"/>
<evidence type="ECO:0000256" key="1">
    <source>
        <dbReference type="ARBA" id="ARBA00037226"/>
    </source>
</evidence>
<dbReference type="EMBL" id="CABVLU010000001">
    <property type="protein sequence ID" value="VVT47097.1"/>
    <property type="molecule type" value="Genomic_DNA"/>
</dbReference>
<dbReference type="PANTHER" id="PTHR43595:SF2">
    <property type="entry name" value="SMALL RIBOSOMAL SUBUNIT PROTEIN MS42"/>
    <property type="match status" value="1"/>
</dbReference>
<name>A0A5E8B6H4_9ASCO</name>
<feature type="compositionally biased region" description="Low complexity" evidence="2">
    <location>
        <begin position="275"/>
        <end position="287"/>
    </location>
</feature>
<dbReference type="Gene3D" id="3.55.40.20">
    <property type="entry name" value="Iron/manganese superoxide dismutase, C-terminal domain"/>
    <property type="match status" value="1"/>
</dbReference>